<name>A0A4S4NAS5_9RHOB</name>
<dbReference type="AlphaFoldDB" id="A0A4S4NAS5"/>
<dbReference type="RefSeq" id="WP_136463804.1">
    <property type="nucleotide sequence ID" value="NZ_SRKY01000004.1"/>
</dbReference>
<dbReference type="Pfam" id="PF06299">
    <property type="entry name" value="DUF1045"/>
    <property type="match status" value="1"/>
</dbReference>
<organism evidence="1 2">
    <name type="scientific">Aliishimia ponticola</name>
    <dbReference type="NCBI Taxonomy" id="2499833"/>
    <lineage>
        <taxon>Bacteria</taxon>
        <taxon>Pseudomonadati</taxon>
        <taxon>Pseudomonadota</taxon>
        <taxon>Alphaproteobacteria</taxon>
        <taxon>Rhodobacterales</taxon>
        <taxon>Paracoccaceae</taxon>
        <taxon>Aliishimia</taxon>
    </lineage>
</organism>
<dbReference type="OrthoDB" id="4954742at2"/>
<keyword evidence="2" id="KW-1185">Reference proteome</keyword>
<accession>A0A4S4NAS5</accession>
<protein>
    <submittedName>
        <fullName evidence="1">DUF1045 domain-containing protein</fullName>
    </submittedName>
</protein>
<evidence type="ECO:0000313" key="2">
    <source>
        <dbReference type="Proteomes" id="UP000306602"/>
    </source>
</evidence>
<proteinExistence type="predicted"/>
<gene>
    <name evidence="1" type="ORF">E4Z66_14660</name>
</gene>
<evidence type="ECO:0000313" key="1">
    <source>
        <dbReference type="EMBL" id="THH35071.1"/>
    </source>
</evidence>
<sequence>MFKRYAVYFVPDGAWGDAGAQWLGWDNRTGTDRTPTHPVLTDRPRKYGFHATMKPPFRLAAGADAHALADALDTMCRDLTPFALTSLGLAQISRFFALTAPDEQPLLRSVADAAVEQLDPFRAPLNDAELARRRQSRLSERQEAYLDRWGYPYVMEEFKFHLTLTGPVKQDTEAVFELLQERLRPVLRQEMVLDSLSLLGEAEDGRFHQIARFAFGG</sequence>
<reference evidence="1 2" key="1">
    <citation type="submission" date="2019-04" db="EMBL/GenBank/DDBJ databases">
        <title>Shimia ponticola sp. nov., isolated from seawater.</title>
        <authorList>
            <person name="Kim Y.-O."/>
            <person name="Yoon J.-H."/>
        </authorList>
    </citation>
    <scope>NUCLEOTIDE SEQUENCE [LARGE SCALE GENOMIC DNA]</scope>
    <source>
        <strain evidence="1 2">MYP11</strain>
    </source>
</reference>
<comment type="caution">
    <text evidence="1">The sequence shown here is derived from an EMBL/GenBank/DDBJ whole genome shotgun (WGS) entry which is preliminary data.</text>
</comment>
<dbReference type="Proteomes" id="UP000306602">
    <property type="component" value="Unassembled WGS sequence"/>
</dbReference>
<dbReference type="PIRSF" id="PIRSF033328">
    <property type="entry name" value="Phest_Mll4975"/>
    <property type="match status" value="1"/>
</dbReference>
<dbReference type="InterPro" id="IPR009389">
    <property type="entry name" value="DUF1045"/>
</dbReference>
<dbReference type="Gene3D" id="3.90.1140.10">
    <property type="entry name" value="Cyclic phosphodiesterase"/>
    <property type="match status" value="1"/>
</dbReference>
<dbReference type="EMBL" id="SRKY01000004">
    <property type="protein sequence ID" value="THH35071.1"/>
    <property type="molecule type" value="Genomic_DNA"/>
</dbReference>